<accession>A0A0N4YZX8</accession>
<evidence type="ECO:0000256" key="3">
    <source>
        <dbReference type="SAM" id="MobiDB-lite"/>
    </source>
</evidence>
<dbReference type="InterPro" id="IPR017871">
    <property type="entry name" value="ABC_transporter-like_CS"/>
</dbReference>
<dbReference type="PROSITE" id="PS50893">
    <property type="entry name" value="ABC_TRANSPORTER_2"/>
    <property type="match status" value="1"/>
</dbReference>
<dbReference type="WBParaSite" id="PTRK_0000001000.1">
    <property type="protein sequence ID" value="PTRK_0000001000.1"/>
    <property type="gene ID" value="PTRK_0000001000"/>
</dbReference>
<dbReference type="PANTHER" id="PTHR24221">
    <property type="entry name" value="ATP-BINDING CASSETTE SUB-FAMILY B"/>
    <property type="match status" value="1"/>
</dbReference>
<keyword evidence="2" id="KW-0067">ATP-binding</keyword>
<evidence type="ECO:0000256" key="2">
    <source>
        <dbReference type="ARBA" id="ARBA00022840"/>
    </source>
</evidence>
<feature type="compositionally biased region" description="Basic residues" evidence="3">
    <location>
        <begin position="261"/>
        <end position="270"/>
    </location>
</feature>
<dbReference type="SUPFAM" id="SSF52540">
    <property type="entry name" value="P-loop containing nucleoside triphosphate hydrolases"/>
    <property type="match status" value="1"/>
</dbReference>
<dbReference type="GO" id="GO:0042626">
    <property type="term" value="F:ATPase-coupled transmembrane transporter activity"/>
    <property type="evidence" value="ECO:0007669"/>
    <property type="project" value="TreeGrafter"/>
</dbReference>
<evidence type="ECO:0000313" key="6">
    <source>
        <dbReference type="WBParaSite" id="PTRK_0000001000.1"/>
    </source>
</evidence>
<dbReference type="PANTHER" id="PTHR24221:SF590">
    <property type="entry name" value="COMPONENT LINKED WITH THE ASSEMBLY OF CYTOCHROME' TRANSPORT TRANSMEMBRANE ATP-BINDING PROTEIN ABC TRANSPORTER CYDD-RELATED"/>
    <property type="match status" value="1"/>
</dbReference>
<evidence type="ECO:0000256" key="1">
    <source>
        <dbReference type="ARBA" id="ARBA00022741"/>
    </source>
</evidence>
<evidence type="ECO:0000259" key="4">
    <source>
        <dbReference type="PROSITE" id="PS50893"/>
    </source>
</evidence>
<sequence>SGPGPRLPQALAPASAGRADRQSGRRGRGRPVAAHPRGGARAHDPDRDPFRRRGRTGRCGGHDPRSGARPVPAPAGRIGHGGACLGRGRGPAWRIRLVHHRIRPGRSSRTGRGPCVQLSGAQRDHPLPGHRPHRLPLWRARHRARGGAEGPGRPAPPAVRRPGARPHDARPVAGGRRGLGPAGAGCRRRAGPLRAPVRAVERRRRPADRHGNGLAGRMARGRRGRPGRRGQRGAGRRHGPPPGRACRPSPAGGDGRLQDRLRRHVRRRARASGLWHEGLGRRPPGRARRRGRGRGRTAGPRRRSDHGQPEPRHGRGRGGRGSGGGRRRPCADCPVHAGRRGHGRKRRNPAQRPAPERRAPASPIFAVSPTLRLPGADLTVAPPQRLAIAGPSGAGKTTLIERLMSLRPASPGEILHGEVDAAALDAETLRPLFAYAPQQAVLLTGSVRENLRLAAPTADDDQLWAVLEDAGLADRIRAAPGGLDASVGENGARLSGGERRRLGLARAYLRPAPWLVLDEPTEGLDAATEAQVLERLAARLHHSGQGLIVVSHRPAPLALCDVALT</sequence>
<dbReference type="PROSITE" id="PS00211">
    <property type="entry name" value="ABC_TRANSPORTER_1"/>
    <property type="match status" value="1"/>
</dbReference>
<dbReference type="SMART" id="SM00382">
    <property type="entry name" value="AAA"/>
    <property type="match status" value="1"/>
</dbReference>
<reference evidence="6" key="1">
    <citation type="submission" date="2017-02" db="UniProtKB">
        <authorList>
            <consortium name="WormBaseParasite"/>
        </authorList>
    </citation>
    <scope>IDENTIFICATION</scope>
</reference>
<feature type="compositionally biased region" description="Basic residues" evidence="3">
    <location>
        <begin position="219"/>
        <end position="239"/>
    </location>
</feature>
<evidence type="ECO:0000313" key="5">
    <source>
        <dbReference type="Proteomes" id="UP000038045"/>
    </source>
</evidence>
<organism evidence="5 6">
    <name type="scientific">Parastrongyloides trichosuri</name>
    <name type="common">Possum-specific nematode worm</name>
    <dbReference type="NCBI Taxonomy" id="131310"/>
    <lineage>
        <taxon>Eukaryota</taxon>
        <taxon>Metazoa</taxon>
        <taxon>Ecdysozoa</taxon>
        <taxon>Nematoda</taxon>
        <taxon>Chromadorea</taxon>
        <taxon>Rhabditida</taxon>
        <taxon>Tylenchina</taxon>
        <taxon>Panagrolaimomorpha</taxon>
        <taxon>Strongyloidoidea</taxon>
        <taxon>Strongyloididae</taxon>
        <taxon>Parastrongyloides</taxon>
    </lineage>
</organism>
<dbReference type="InterPro" id="IPR003439">
    <property type="entry name" value="ABC_transporter-like_ATP-bd"/>
</dbReference>
<feature type="compositionally biased region" description="Basic and acidic residues" evidence="3">
    <location>
        <begin position="41"/>
        <end position="51"/>
    </location>
</feature>
<dbReference type="InterPro" id="IPR039421">
    <property type="entry name" value="Type_1_exporter"/>
</dbReference>
<dbReference type="GO" id="GO:0005524">
    <property type="term" value="F:ATP binding"/>
    <property type="evidence" value="ECO:0007669"/>
    <property type="project" value="UniProtKB-KW"/>
</dbReference>
<dbReference type="InterPro" id="IPR027417">
    <property type="entry name" value="P-loop_NTPase"/>
</dbReference>
<protein>
    <submittedName>
        <fullName evidence="6">ABC transporter domain-containing protein</fullName>
    </submittedName>
</protein>
<dbReference type="GO" id="GO:0016887">
    <property type="term" value="F:ATP hydrolysis activity"/>
    <property type="evidence" value="ECO:0007669"/>
    <property type="project" value="InterPro"/>
</dbReference>
<dbReference type="AlphaFoldDB" id="A0A0N4YZX8"/>
<feature type="region of interest" description="Disordered" evidence="3">
    <location>
        <begin position="143"/>
        <end position="359"/>
    </location>
</feature>
<dbReference type="Gene3D" id="3.40.50.300">
    <property type="entry name" value="P-loop containing nucleotide triphosphate hydrolases"/>
    <property type="match status" value="1"/>
</dbReference>
<dbReference type="Proteomes" id="UP000038045">
    <property type="component" value="Unplaced"/>
</dbReference>
<feature type="region of interest" description="Disordered" evidence="3">
    <location>
        <begin position="1"/>
        <end position="85"/>
    </location>
</feature>
<name>A0A0N4YZX8_PARTI</name>
<dbReference type="InterPro" id="IPR003593">
    <property type="entry name" value="AAA+_ATPase"/>
</dbReference>
<proteinExistence type="predicted"/>
<keyword evidence="1" id="KW-0547">Nucleotide-binding</keyword>
<dbReference type="Pfam" id="PF00005">
    <property type="entry name" value="ABC_tran"/>
    <property type="match status" value="1"/>
</dbReference>
<feature type="compositionally biased region" description="Basic residues" evidence="3">
    <location>
        <begin position="337"/>
        <end position="349"/>
    </location>
</feature>
<feature type="domain" description="ABC transporter" evidence="4">
    <location>
        <begin position="356"/>
        <end position="562"/>
    </location>
</feature>
<keyword evidence="5" id="KW-1185">Reference proteome</keyword>
<feature type="compositionally biased region" description="Basic residues" evidence="3">
    <location>
        <begin position="283"/>
        <end position="304"/>
    </location>
</feature>
<dbReference type="STRING" id="131310.A0A0N4YZX8"/>